<dbReference type="InterPro" id="IPR022786">
    <property type="entry name" value="Geminin/Multicilin"/>
</dbReference>
<organism evidence="3">
    <name type="scientific">Siphoviridae sp. ctSMg55</name>
    <dbReference type="NCBI Taxonomy" id="2825509"/>
    <lineage>
        <taxon>Viruses</taxon>
        <taxon>Duplodnaviria</taxon>
        <taxon>Heunggongvirae</taxon>
        <taxon>Uroviricota</taxon>
        <taxon>Caudoviricetes</taxon>
    </lineage>
</organism>
<keyword evidence="2" id="KW-0472">Membrane</keyword>
<feature type="coiled-coil region" evidence="1">
    <location>
        <begin position="10"/>
        <end position="68"/>
    </location>
</feature>
<dbReference type="Pfam" id="PF07412">
    <property type="entry name" value="Geminin"/>
    <property type="match status" value="1"/>
</dbReference>
<keyword evidence="2" id="KW-1133">Transmembrane helix</keyword>
<sequence length="99" mass="11291">MDEINMEHRMTRVEKLAEGNKRRIEDLEEENKVLHELAASVQVMAEQLKQLNTRFERMDSSVQALREKPGKTWDTVLKTALSAIVGGLIAYALVRLGLK</sequence>
<evidence type="ECO:0000256" key="1">
    <source>
        <dbReference type="SAM" id="Coils"/>
    </source>
</evidence>
<name>A0A8S5V4P1_9CAUD</name>
<evidence type="ECO:0000313" key="3">
    <source>
        <dbReference type="EMBL" id="DAG01720.1"/>
    </source>
</evidence>
<feature type="transmembrane region" description="Helical" evidence="2">
    <location>
        <begin position="75"/>
        <end position="94"/>
    </location>
</feature>
<protein>
    <submittedName>
        <fullName evidence="3">Hemolysin XhlA</fullName>
    </submittedName>
</protein>
<keyword evidence="2" id="KW-0812">Transmembrane</keyword>
<proteinExistence type="predicted"/>
<dbReference type="EMBL" id="BK016197">
    <property type="protein sequence ID" value="DAG01720.1"/>
    <property type="molecule type" value="Genomic_DNA"/>
</dbReference>
<reference evidence="3" key="1">
    <citation type="journal article" date="2021" name="Proc. Natl. Acad. Sci. U.S.A.">
        <title>A Catalog of Tens of Thousands of Viruses from Human Metagenomes Reveals Hidden Associations with Chronic Diseases.</title>
        <authorList>
            <person name="Tisza M.J."/>
            <person name="Buck C.B."/>
        </authorList>
    </citation>
    <scope>NUCLEOTIDE SEQUENCE</scope>
    <source>
        <strain evidence="3">CtSMg55</strain>
    </source>
</reference>
<evidence type="ECO:0000256" key="2">
    <source>
        <dbReference type="SAM" id="Phobius"/>
    </source>
</evidence>
<keyword evidence="1" id="KW-0175">Coiled coil</keyword>
<accession>A0A8S5V4P1</accession>